<dbReference type="InterPro" id="IPR001387">
    <property type="entry name" value="Cro/C1-type_HTH"/>
</dbReference>
<organism evidence="2 3">
    <name type="scientific">Amycolatopsis mongoliensis</name>
    <dbReference type="NCBI Taxonomy" id="715475"/>
    <lineage>
        <taxon>Bacteria</taxon>
        <taxon>Bacillati</taxon>
        <taxon>Actinomycetota</taxon>
        <taxon>Actinomycetes</taxon>
        <taxon>Pseudonocardiales</taxon>
        <taxon>Pseudonocardiaceae</taxon>
        <taxon>Amycolatopsis</taxon>
    </lineage>
</organism>
<feature type="domain" description="HTH cro/C1-type" evidence="1">
    <location>
        <begin position="27"/>
        <end position="82"/>
    </location>
</feature>
<name>A0A9Y2NP30_9PSEU</name>
<proteinExistence type="predicted"/>
<dbReference type="CDD" id="cd00093">
    <property type="entry name" value="HTH_XRE"/>
    <property type="match status" value="1"/>
</dbReference>
<dbReference type="EMBL" id="CP127295">
    <property type="protein sequence ID" value="WIY05100.1"/>
    <property type="molecule type" value="Genomic_DNA"/>
</dbReference>
<dbReference type="KEGG" id="amog:QRX60_15120"/>
<evidence type="ECO:0000313" key="2">
    <source>
        <dbReference type="EMBL" id="WIY05100.1"/>
    </source>
</evidence>
<dbReference type="SUPFAM" id="SSF47413">
    <property type="entry name" value="lambda repressor-like DNA-binding domains"/>
    <property type="match status" value="1"/>
</dbReference>
<dbReference type="Proteomes" id="UP001239397">
    <property type="component" value="Chromosome"/>
</dbReference>
<dbReference type="Pfam" id="PF01381">
    <property type="entry name" value="HTH_3"/>
    <property type="match status" value="1"/>
</dbReference>
<sequence>MEADQPWLSPRSSTEVELNTGLLAEVLKEYRKANGLNQADLAQILNMDQSYISKIETGQRQVRDLDTLLRVANQLSISPARLGLSKELLQPVAPPSTSALVNEVDPVAVSQEEWRRMRRELNGRRRELAEAAASLYRPEARIGKAPLIARREWMPPAPVRLEDIKLEWSDHRVPITVTGTEPEADKALPLRASGRRFERYTSAIKYLDPPSLFENRTSYRLLDVDLSPSNERMTFGLATYFDKLDLSEAIAHELAAAQAPNRKTPRADWSELPLRSLIGDPFDLERRPVMPAIETLTLRRQRDTGKATFLLHWRDPAKVATAAGIYGLIPAGEFQPSSVAAWDKENDFDLWRSMVREYSEEILGEPERDGSQGEPLDYENWSLYRDLQTAREKDRVTAYCLGIGLDTLTLTATILTVAVMDDDVFDDLFGNAVDVNAEGVLVTASEASSVSEGVPFTEDSVTRLLTKEPMASPGACILERAWRFRKQLLQ</sequence>
<evidence type="ECO:0000259" key="1">
    <source>
        <dbReference type="PROSITE" id="PS50943"/>
    </source>
</evidence>
<accession>A0A9Y2NP30</accession>
<evidence type="ECO:0000313" key="3">
    <source>
        <dbReference type="Proteomes" id="UP001239397"/>
    </source>
</evidence>
<keyword evidence="3" id="KW-1185">Reference proteome</keyword>
<dbReference type="PROSITE" id="PS50943">
    <property type="entry name" value="HTH_CROC1"/>
    <property type="match status" value="1"/>
</dbReference>
<dbReference type="RefSeq" id="WP_286001403.1">
    <property type="nucleotide sequence ID" value="NZ_CP127295.1"/>
</dbReference>
<protein>
    <submittedName>
        <fullName evidence="2">Helix-turn-helix transcriptional regulator</fullName>
    </submittedName>
</protein>
<dbReference type="GO" id="GO:0003677">
    <property type="term" value="F:DNA binding"/>
    <property type="evidence" value="ECO:0007669"/>
    <property type="project" value="InterPro"/>
</dbReference>
<dbReference type="Gene3D" id="1.10.260.40">
    <property type="entry name" value="lambda repressor-like DNA-binding domains"/>
    <property type="match status" value="1"/>
</dbReference>
<reference evidence="2 3" key="1">
    <citation type="submission" date="2023-06" db="EMBL/GenBank/DDBJ databases">
        <authorList>
            <person name="Oyuntsetseg B."/>
            <person name="Kim S.B."/>
        </authorList>
    </citation>
    <scope>NUCLEOTIDE SEQUENCE [LARGE SCALE GENOMIC DNA]</scope>
    <source>
        <strain evidence="2 3">4-36</strain>
    </source>
</reference>
<dbReference type="AlphaFoldDB" id="A0A9Y2NP30"/>
<dbReference type="InterPro" id="IPR010982">
    <property type="entry name" value="Lambda_DNA-bd_dom_sf"/>
</dbReference>
<gene>
    <name evidence="2" type="ORF">QRX60_15120</name>
</gene>
<dbReference type="SMART" id="SM00530">
    <property type="entry name" value="HTH_XRE"/>
    <property type="match status" value="1"/>
</dbReference>